<evidence type="ECO:0000256" key="5">
    <source>
        <dbReference type="ARBA" id="ARBA00023004"/>
    </source>
</evidence>
<feature type="region of interest" description="Disordered" evidence="7">
    <location>
        <begin position="180"/>
        <end position="234"/>
    </location>
</feature>
<evidence type="ECO:0000256" key="7">
    <source>
        <dbReference type="SAM" id="MobiDB-lite"/>
    </source>
</evidence>
<dbReference type="PANTHER" id="PTHR37823">
    <property type="entry name" value="CYTOCHROME C-553-LIKE"/>
    <property type="match status" value="1"/>
</dbReference>
<evidence type="ECO:0000313" key="10">
    <source>
        <dbReference type="EMBL" id="MCZ4330226.1"/>
    </source>
</evidence>
<proteinExistence type="predicted"/>
<keyword evidence="1" id="KW-0813">Transport</keyword>
<keyword evidence="5 6" id="KW-0408">Iron</keyword>
<dbReference type="SUPFAM" id="SSF46626">
    <property type="entry name" value="Cytochrome c"/>
    <property type="match status" value="2"/>
</dbReference>
<evidence type="ECO:0000313" key="11">
    <source>
        <dbReference type="Proteomes" id="UP001068379"/>
    </source>
</evidence>
<evidence type="ECO:0000259" key="9">
    <source>
        <dbReference type="PROSITE" id="PS51007"/>
    </source>
</evidence>
<accession>A0ABT4M4K5</accession>
<dbReference type="RefSeq" id="WP_269358668.1">
    <property type="nucleotide sequence ID" value="NZ_JAPWHE010000006.1"/>
</dbReference>
<dbReference type="Gene3D" id="1.10.760.10">
    <property type="entry name" value="Cytochrome c-like domain"/>
    <property type="match status" value="2"/>
</dbReference>
<feature type="domain" description="Cytochrome c" evidence="9">
    <location>
        <begin position="232"/>
        <end position="327"/>
    </location>
</feature>
<evidence type="ECO:0000256" key="4">
    <source>
        <dbReference type="ARBA" id="ARBA00022982"/>
    </source>
</evidence>
<evidence type="ECO:0000256" key="2">
    <source>
        <dbReference type="ARBA" id="ARBA00022617"/>
    </source>
</evidence>
<feature type="transmembrane region" description="Helical" evidence="8">
    <location>
        <begin position="18"/>
        <end position="38"/>
    </location>
</feature>
<dbReference type="InterPro" id="IPR051811">
    <property type="entry name" value="Cytochrome_c550/c551-like"/>
</dbReference>
<keyword evidence="4" id="KW-0249">Electron transport</keyword>
<dbReference type="InterPro" id="IPR036909">
    <property type="entry name" value="Cyt_c-like_dom_sf"/>
</dbReference>
<dbReference type="InterPro" id="IPR009056">
    <property type="entry name" value="Cyt_c-like_dom"/>
</dbReference>
<evidence type="ECO:0000256" key="1">
    <source>
        <dbReference type="ARBA" id="ARBA00022448"/>
    </source>
</evidence>
<protein>
    <submittedName>
        <fullName evidence="10">Cytochrome c</fullName>
    </submittedName>
</protein>
<keyword evidence="3 6" id="KW-0479">Metal-binding</keyword>
<name>A0ABT4M4K5_9BURK</name>
<evidence type="ECO:0000256" key="8">
    <source>
        <dbReference type="SAM" id="Phobius"/>
    </source>
</evidence>
<keyword evidence="2 6" id="KW-0349">Heme</keyword>
<keyword evidence="8" id="KW-0812">Transmembrane</keyword>
<keyword evidence="8" id="KW-1133">Transmembrane helix</keyword>
<feature type="domain" description="Cytochrome c" evidence="9">
    <location>
        <begin position="54"/>
        <end position="176"/>
    </location>
</feature>
<dbReference type="Pfam" id="PF00034">
    <property type="entry name" value="Cytochrom_C"/>
    <property type="match status" value="2"/>
</dbReference>
<gene>
    <name evidence="10" type="ORF">O4H32_09725</name>
</gene>
<dbReference type="EMBL" id="JAPWHE010000006">
    <property type="protein sequence ID" value="MCZ4330226.1"/>
    <property type="molecule type" value="Genomic_DNA"/>
</dbReference>
<keyword evidence="11" id="KW-1185">Reference proteome</keyword>
<keyword evidence="8" id="KW-0472">Membrane</keyword>
<reference evidence="10" key="1">
    <citation type="submission" date="2022-12" db="EMBL/GenBank/DDBJ databases">
        <title>Bacterial isolates from different developmental stages of Nematostella vectensis.</title>
        <authorList>
            <person name="Fraune S."/>
        </authorList>
    </citation>
    <scope>NUCLEOTIDE SEQUENCE</scope>
    <source>
        <strain evidence="10">G21619-S1</strain>
    </source>
</reference>
<organism evidence="10 11">
    <name type="scientific">Castellaniella denitrificans</name>
    <dbReference type="NCBI Taxonomy" id="56119"/>
    <lineage>
        <taxon>Bacteria</taxon>
        <taxon>Pseudomonadati</taxon>
        <taxon>Pseudomonadota</taxon>
        <taxon>Betaproteobacteria</taxon>
        <taxon>Burkholderiales</taxon>
        <taxon>Alcaligenaceae</taxon>
        <taxon>Castellaniella</taxon>
    </lineage>
</organism>
<evidence type="ECO:0000256" key="6">
    <source>
        <dbReference type="PROSITE-ProRule" id="PRU00433"/>
    </source>
</evidence>
<dbReference type="Proteomes" id="UP001068379">
    <property type="component" value="Unassembled WGS sequence"/>
</dbReference>
<feature type="compositionally biased region" description="Low complexity" evidence="7">
    <location>
        <begin position="203"/>
        <end position="234"/>
    </location>
</feature>
<comment type="caution">
    <text evidence="10">The sequence shown here is derived from an EMBL/GenBank/DDBJ whole genome shotgun (WGS) entry which is preliminary data.</text>
</comment>
<dbReference type="PROSITE" id="PS51007">
    <property type="entry name" value="CYTC"/>
    <property type="match status" value="2"/>
</dbReference>
<sequence>MSCLNGTDCRETAKRRSALAVLALMLAIFLLLSAWSFLPSRGQAVPDDIQYGGAGAVEGKRVFQAYNCMGCHTIVGNGAYFGPDLTRIHADAGAAWLAAFLPSAGGWPTSAAVRVQLQNPAAREDAGTADLQAYLRRYPGAAERLDRRGGQHTLMPNLPLSAHEVTALIAFLKYTSALHTEGWPPKPREDRRIPGGLAGHTQAVGNGAASGQAAATAPSVPATATADAQAQDPVTRGRQLVSDLGCVACHASDQKRTVGPGWGGVAGHEVRLTDGTTVTADEAYLVRSIRQPDAQIVADYPPHVMPSYDALIDEADMKAIVAYLRSL</sequence>
<evidence type="ECO:0000256" key="3">
    <source>
        <dbReference type="ARBA" id="ARBA00022723"/>
    </source>
</evidence>
<dbReference type="PANTHER" id="PTHR37823:SF1">
    <property type="entry name" value="CYTOCHROME C-553-LIKE"/>
    <property type="match status" value="1"/>
</dbReference>